<feature type="transmembrane region" description="Helical" evidence="8">
    <location>
        <begin position="194"/>
        <end position="216"/>
    </location>
</feature>
<keyword evidence="5 8" id="KW-1133">Transmembrane helix</keyword>
<dbReference type="Pfam" id="PF08817">
    <property type="entry name" value="YukD"/>
    <property type="match status" value="1"/>
</dbReference>
<dbReference type="Pfam" id="PF19053">
    <property type="entry name" value="EccD"/>
    <property type="match status" value="1"/>
</dbReference>
<dbReference type="AlphaFoldDB" id="A0A5N6AJK4"/>
<gene>
    <name evidence="10" type="primary">eccD</name>
    <name evidence="10" type="ORF">FH607_007835</name>
</gene>
<evidence type="ECO:0000256" key="4">
    <source>
        <dbReference type="ARBA" id="ARBA00022692"/>
    </source>
</evidence>
<keyword evidence="4 8" id="KW-0812">Transmembrane</keyword>
<feature type="transmembrane region" description="Helical" evidence="8">
    <location>
        <begin position="228"/>
        <end position="249"/>
    </location>
</feature>
<feature type="transmembrane region" description="Helical" evidence="8">
    <location>
        <begin position="283"/>
        <end position="303"/>
    </location>
</feature>
<comment type="subcellular location">
    <subcellularLocation>
        <location evidence="1">Cell membrane</location>
        <topology evidence="1">Multi-pass membrane protein</topology>
    </subcellularLocation>
</comment>
<evidence type="ECO:0000313" key="10">
    <source>
        <dbReference type="EMBL" id="KAB8167879.1"/>
    </source>
</evidence>
<dbReference type="RefSeq" id="WP_139666893.1">
    <property type="nucleotide sequence ID" value="NZ_VDLY02000004.1"/>
</dbReference>
<dbReference type="NCBIfam" id="TIGR03920">
    <property type="entry name" value="T7SS_EccD"/>
    <property type="match status" value="1"/>
</dbReference>
<name>A0A5N6AJK4_9ACTN</name>
<feature type="transmembrane region" description="Helical" evidence="8">
    <location>
        <begin position="170"/>
        <end position="187"/>
    </location>
</feature>
<protein>
    <submittedName>
        <fullName evidence="10">Type VII secretion integral membrane protein EccD</fullName>
    </submittedName>
</protein>
<feature type="transmembrane region" description="Helical" evidence="8">
    <location>
        <begin position="256"/>
        <end position="277"/>
    </location>
</feature>
<feature type="transmembrane region" description="Helical" evidence="8">
    <location>
        <begin position="367"/>
        <end position="386"/>
    </location>
</feature>
<dbReference type="Gene3D" id="3.10.20.90">
    <property type="entry name" value="Phosphatidylinositol 3-kinase Catalytic Subunit, Chain A, domain 1"/>
    <property type="match status" value="1"/>
</dbReference>
<feature type="domain" description="EccD-like transmembrane" evidence="9">
    <location>
        <begin position="142"/>
        <end position="484"/>
    </location>
</feature>
<dbReference type="InterPro" id="IPR044049">
    <property type="entry name" value="EccD_transm"/>
</dbReference>
<feature type="transmembrane region" description="Helical" evidence="8">
    <location>
        <begin position="393"/>
        <end position="413"/>
    </location>
</feature>
<evidence type="ECO:0000313" key="11">
    <source>
        <dbReference type="Proteomes" id="UP000314251"/>
    </source>
</evidence>
<dbReference type="EMBL" id="VDLY02000004">
    <property type="protein sequence ID" value="KAB8167879.1"/>
    <property type="molecule type" value="Genomic_DNA"/>
</dbReference>
<proteinExistence type="inferred from homology"/>
<evidence type="ECO:0000256" key="3">
    <source>
        <dbReference type="ARBA" id="ARBA00022475"/>
    </source>
</evidence>
<dbReference type="PIRSF" id="PIRSF017804">
    <property type="entry name" value="Secretion_EccD1"/>
    <property type="match status" value="1"/>
</dbReference>
<dbReference type="OrthoDB" id="4156660at2"/>
<feature type="transmembrane region" description="Helical" evidence="8">
    <location>
        <begin position="145"/>
        <end position="164"/>
    </location>
</feature>
<evidence type="ECO:0000256" key="2">
    <source>
        <dbReference type="ARBA" id="ARBA00006162"/>
    </source>
</evidence>
<organism evidence="10 11">
    <name type="scientific">Streptomyces mimosae</name>
    <dbReference type="NCBI Taxonomy" id="2586635"/>
    <lineage>
        <taxon>Bacteria</taxon>
        <taxon>Bacillati</taxon>
        <taxon>Actinomycetota</taxon>
        <taxon>Actinomycetes</taxon>
        <taxon>Kitasatosporales</taxon>
        <taxon>Streptomycetaceae</taxon>
        <taxon>Streptomyces</taxon>
    </lineage>
</organism>
<accession>A0A5N6AJK4</accession>
<keyword evidence="3" id="KW-1003">Cell membrane</keyword>
<evidence type="ECO:0000256" key="5">
    <source>
        <dbReference type="ARBA" id="ARBA00022989"/>
    </source>
</evidence>
<sequence>MSAAQPTQATPNAPAAAPGAPAPRPAGGAGEFVRIGLAGPAGRADLAVPAGLPLARLLPTLLAHAGAEPGPDGGARHGGWVLRRLDGTRLDAAASLAAQGVVEGDVLFLGHGAEDATEPLYDDVVEVIGEDRAEGGWPPAATRRVSGALAAAATLAATGALAVAPGRLPGWLGLATALLALVVGVLLSRAFGDIAAGTCAAALAAPPALLGAVRLLGTEAGTVDGFTAGHLLLACAVLAVLGALGPLLVGGGDGTFTALVVAGPLAATGALLCAVWDVPPARAAAVVAPLALALTTLWPTLALRVGRMPAPEIASTTEELAALPSQLAHGQLRARVARARRLLLGMLAGGHLVALGGTLVLFAAGELWAAVLAVVLVALTLLRARLFRDPAQTAIPLLGALLAAAGGAAFALTDLVGQRLAPLGVALPAALLVALVAAAVGLLAGRARANPRTSRALDLLETTALLSVVPLALAVWDVYAALLDLRA</sequence>
<feature type="transmembrane region" description="Helical" evidence="8">
    <location>
        <begin position="456"/>
        <end position="476"/>
    </location>
</feature>
<comment type="similarity">
    <text evidence="2">Belongs to the EccD/Snm4 family.</text>
</comment>
<reference evidence="10" key="1">
    <citation type="submission" date="2019-10" db="EMBL/GenBank/DDBJ databases">
        <title>Nonomuraea sp. nov., isolated from Phyllanthus amarus.</title>
        <authorList>
            <person name="Klykleung N."/>
            <person name="Tanasupawat S."/>
        </authorList>
    </citation>
    <scope>NUCLEOTIDE SEQUENCE [LARGE SCALE GENOMIC DNA]</scope>
    <source>
        <strain evidence="10">3MP-10</strain>
    </source>
</reference>
<keyword evidence="11" id="KW-1185">Reference proteome</keyword>
<feature type="region of interest" description="Disordered" evidence="7">
    <location>
        <begin position="1"/>
        <end position="27"/>
    </location>
</feature>
<dbReference type="Proteomes" id="UP000314251">
    <property type="component" value="Unassembled WGS sequence"/>
</dbReference>
<evidence type="ECO:0000256" key="1">
    <source>
        <dbReference type="ARBA" id="ARBA00004651"/>
    </source>
</evidence>
<evidence type="ECO:0000256" key="8">
    <source>
        <dbReference type="SAM" id="Phobius"/>
    </source>
</evidence>
<dbReference type="InterPro" id="IPR024962">
    <property type="entry name" value="YukD-like"/>
</dbReference>
<evidence type="ECO:0000256" key="6">
    <source>
        <dbReference type="ARBA" id="ARBA00023136"/>
    </source>
</evidence>
<feature type="compositionally biased region" description="Low complexity" evidence="7">
    <location>
        <begin position="1"/>
        <end position="19"/>
    </location>
</feature>
<keyword evidence="6 8" id="KW-0472">Membrane</keyword>
<dbReference type="InterPro" id="IPR006707">
    <property type="entry name" value="T7SS_EccD"/>
</dbReference>
<feature type="transmembrane region" description="Helical" evidence="8">
    <location>
        <begin position="342"/>
        <end position="361"/>
    </location>
</feature>
<evidence type="ECO:0000256" key="7">
    <source>
        <dbReference type="SAM" id="MobiDB-lite"/>
    </source>
</evidence>
<dbReference type="GO" id="GO:0005886">
    <property type="term" value="C:plasma membrane"/>
    <property type="evidence" value="ECO:0007669"/>
    <property type="project" value="UniProtKB-SubCell"/>
</dbReference>
<feature type="transmembrane region" description="Helical" evidence="8">
    <location>
        <begin position="425"/>
        <end position="444"/>
    </location>
</feature>
<comment type="caution">
    <text evidence="10">The sequence shown here is derived from an EMBL/GenBank/DDBJ whole genome shotgun (WGS) entry which is preliminary data.</text>
</comment>
<evidence type="ECO:0000259" key="9">
    <source>
        <dbReference type="Pfam" id="PF19053"/>
    </source>
</evidence>